<accession>A0A2W4JPP4</accession>
<evidence type="ECO:0000256" key="1">
    <source>
        <dbReference type="SAM" id="SignalP"/>
    </source>
</evidence>
<proteinExistence type="predicted"/>
<dbReference type="SUPFAM" id="SSF110296">
    <property type="entry name" value="Oligoxyloglucan reducing end-specific cellobiohydrolase"/>
    <property type="match status" value="1"/>
</dbReference>
<feature type="signal peptide" evidence="1">
    <location>
        <begin position="1"/>
        <end position="26"/>
    </location>
</feature>
<dbReference type="EMBL" id="QGUI01000049">
    <property type="protein sequence ID" value="PZN00931.1"/>
    <property type="molecule type" value="Genomic_DNA"/>
</dbReference>
<sequence>MKARRAAVLAAVTLTTVLAAPGAATAATRANLDLRWELKDTGTTAQLRGLSVVSRDVVWASGRDGTVLRTTDGGRTFASVGPEGTENLDFRDVEAFDADTAVVLSIGNGSDSRIYRTTDGGKTWDDVFVNDEQAAFYNCVSFFDRRHGLAVSDPVDGKFRLIETRDGGRTWRVVPPDGMPPVLPNEYGFSASGQCLITAGRNDAWIATGGDQEARVFHSTDRGHTWTVSTTPLASSESAGVFALAFRDRHAGVAVGGDYLDPANGTDALALTRDGGKTWRVPHSAPQGYRSAVAYHPWFGNVVLAVGPTGSDVSLTGGLHWRQFDDGSFDTVECARDGACWASGPNGRVARLALG</sequence>
<protein>
    <submittedName>
        <fullName evidence="2">Oxidoreductase</fullName>
    </submittedName>
</protein>
<feature type="chain" id="PRO_5016108761" evidence="1">
    <location>
        <begin position="27"/>
        <end position="355"/>
    </location>
</feature>
<evidence type="ECO:0000313" key="2">
    <source>
        <dbReference type="EMBL" id="PZN00931.1"/>
    </source>
</evidence>
<dbReference type="PANTHER" id="PTHR47199">
    <property type="entry name" value="PHOTOSYSTEM II STABILITY/ASSEMBLY FACTOR HCF136, CHLOROPLASTIC"/>
    <property type="match status" value="1"/>
</dbReference>
<dbReference type="STRING" id="1111738.GCA_000427905_00934"/>
<keyword evidence="1" id="KW-0732">Signal</keyword>
<dbReference type="InterPro" id="IPR015943">
    <property type="entry name" value="WD40/YVTN_repeat-like_dom_sf"/>
</dbReference>
<reference evidence="2" key="1">
    <citation type="submission" date="2018-05" db="EMBL/GenBank/DDBJ databases">
        <authorList>
            <person name="Lanie J.A."/>
            <person name="Ng W.-L."/>
            <person name="Kazmierczak K.M."/>
            <person name="Andrzejewski T.M."/>
            <person name="Davidsen T.M."/>
            <person name="Wayne K.J."/>
            <person name="Tettelin H."/>
            <person name="Glass J.I."/>
            <person name="Rusch D."/>
            <person name="Podicherti R."/>
            <person name="Tsui H.-C.T."/>
            <person name="Winkler M.E."/>
        </authorList>
    </citation>
    <scope>NUCLEOTIDE SEQUENCE</scope>
    <source>
        <strain evidence="2">ZC4RG45</strain>
    </source>
</reference>
<dbReference type="CDD" id="cd15482">
    <property type="entry name" value="Sialidase_non-viral"/>
    <property type="match status" value="1"/>
</dbReference>
<gene>
    <name evidence="2" type="ORF">DIU77_02255</name>
</gene>
<comment type="caution">
    <text evidence="2">The sequence shown here is derived from an EMBL/GenBank/DDBJ whole genome shotgun (WGS) entry which is preliminary data.</text>
</comment>
<name>A0A2W4JPP4_9PSEU</name>
<dbReference type="AlphaFoldDB" id="A0A2W4JPP4"/>
<dbReference type="PANTHER" id="PTHR47199:SF2">
    <property type="entry name" value="PHOTOSYSTEM II STABILITY_ASSEMBLY FACTOR HCF136, CHLOROPLASTIC"/>
    <property type="match status" value="1"/>
</dbReference>
<dbReference type="Gene3D" id="2.130.10.10">
    <property type="entry name" value="YVTN repeat-like/Quinoprotein amine dehydrogenase"/>
    <property type="match status" value="2"/>
</dbReference>
<organism evidence="2">
    <name type="scientific">Thermocrispum agreste</name>
    <dbReference type="NCBI Taxonomy" id="37925"/>
    <lineage>
        <taxon>Bacteria</taxon>
        <taxon>Bacillati</taxon>
        <taxon>Actinomycetota</taxon>
        <taxon>Actinomycetes</taxon>
        <taxon>Pseudonocardiales</taxon>
        <taxon>Pseudonocardiaceae</taxon>
        <taxon>Thermocrispum</taxon>
    </lineage>
</organism>